<dbReference type="SMART" id="SM00054">
    <property type="entry name" value="EFh"/>
    <property type="match status" value="2"/>
</dbReference>
<reference evidence="12" key="1">
    <citation type="submission" date="2021-11" db="EMBL/GenBank/DDBJ databases">
        <authorList>
            <person name="Herlambang A."/>
            <person name="Guo Y."/>
            <person name="Takashima Y."/>
            <person name="Nishizawa T."/>
        </authorList>
    </citation>
    <scope>NUCLEOTIDE SEQUENCE</scope>
    <source>
        <strain evidence="12">E1425</strain>
    </source>
</reference>
<name>A0A9P3HJK4_9FUNG</name>
<dbReference type="GO" id="GO:0005509">
    <property type="term" value="F:calcium ion binding"/>
    <property type="evidence" value="ECO:0007669"/>
    <property type="project" value="InterPro"/>
</dbReference>
<evidence type="ECO:0000256" key="3">
    <source>
        <dbReference type="ARBA" id="ARBA00022630"/>
    </source>
</evidence>
<protein>
    <submittedName>
        <fullName evidence="12">NADH:ubiquinone reductase (Non-electrogenic)</fullName>
    </submittedName>
</protein>
<keyword evidence="7" id="KW-0560">Oxidoreductase</keyword>
<dbReference type="SUPFAM" id="SSF51905">
    <property type="entry name" value="FAD/NAD(P)-binding domain"/>
    <property type="match status" value="2"/>
</dbReference>
<evidence type="ECO:0000256" key="7">
    <source>
        <dbReference type="ARBA" id="ARBA00023002"/>
    </source>
</evidence>
<dbReference type="Pfam" id="PF13405">
    <property type="entry name" value="EF-hand_6"/>
    <property type="match status" value="1"/>
</dbReference>
<dbReference type="PANTHER" id="PTHR43706">
    <property type="entry name" value="NADH DEHYDROGENASE"/>
    <property type="match status" value="1"/>
</dbReference>
<feature type="compositionally biased region" description="Pro residues" evidence="9">
    <location>
        <begin position="50"/>
        <end position="62"/>
    </location>
</feature>
<proteinExistence type="inferred from homology"/>
<dbReference type="PROSITE" id="PS50222">
    <property type="entry name" value="EF_HAND_2"/>
    <property type="match status" value="2"/>
</dbReference>
<dbReference type="InterPro" id="IPR018247">
    <property type="entry name" value="EF_Hand_1_Ca_BS"/>
</dbReference>
<dbReference type="Gene3D" id="3.50.50.100">
    <property type="match status" value="2"/>
</dbReference>
<reference evidence="12" key="2">
    <citation type="journal article" date="2022" name="Microbiol. Resour. Announc.">
        <title>Whole-Genome Sequence of Entomortierella parvispora E1425, a Mucoromycotan Fungus Associated with Burkholderiaceae-Related Endosymbiotic Bacteria.</title>
        <authorList>
            <person name="Herlambang A."/>
            <person name="Guo Y."/>
            <person name="Takashima Y."/>
            <person name="Narisawa K."/>
            <person name="Ohta H."/>
            <person name="Nishizawa T."/>
        </authorList>
    </citation>
    <scope>NUCLEOTIDE SEQUENCE</scope>
    <source>
        <strain evidence="12">E1425</strain>
    </source>
</reference>
<dbReference type="Pfam" id="PF13202">
    <property type="entry name" value="EF-hand_5"/>
    <property type="match status" value="1"/>
</dbReference>
<dbReference type="InterPro" id="IPR011992">
    <property type="entry name" value="EF-hand-dom_pair"/>
</dbReference>
<dbReference type="EMBL" id="BQFW01000014">
    <property type="protein sequence ID" value="GJJ77806.1"/>
    <property type="molecule type" value="Genomic_DNA"/>
</dbReference>
<dbReference type="GO" id="GO:0005743">
    <property type="term" value="C:mitochondrial inner membrane"/>
    <property type="evidence" value="ECO:0007669"/>
    <property type="project" value="UniProtKB-SubCell"/>
</dbReference>
<keyword evidence="6" id="KW-0809">Transit peptide</keyword>
<dbReference type="AlphaFoldDB" id="A0A9P3HJK4"/>
<evidence type="ECO:0000313" key="12">
    <source>
        <dbReference type="EMBL" id="GJJ77806.1"/>
    </source>
</evidence>
<dbReference type="GO" id="GO:0003954">
    <property type="term" value="F:NADH dehydrogenase activity"/>
    <property type="evidence" value="ECO:0007669"/>
    <property type="project" value="InterPro"/>
</dbReference>
<feature type="region of interest" description="Disordered" evidence="9">
    <location>
        <begin position="1"/>
        <end position="67"/>
    </location>
</feature>
<dbReference type="InterPro" id="IPR045024">
    <property type="entry name" value="NDH-2"/>
</dbReference>
<evidence type="ECO:0000256" key="4">
    <source>
        <dbReference type="ARBA" id="ARBA00022827"/>
    </source>
</evidence>
<keyword evidence="10" id="KW-0472">Membrane</keyword>
<dbReference type="Proteomes" id="UP000827284">
    <property type="component" value="Unassembled WGS sequence"/>
</dbReference>
<evidence type="ECO:0000256" key="10">
    <source>
        <dbReference type="SAM" id="Phobius"/>
    </source>
</evidence>
<dbReference type="OrthoDB" id="3244603at2759"/>
<feature type="transmembrane region" description="Helical" evidence="10">
    <location>
        <begin position="73"/>
        <end position="92"/>
    </location>
</feature>
<organism evidence="12 13">
    <name type="scientific">Entomortierella parvispora</name>
    <dbReference type="NCBI Taxonomy" id="205924"/>
    <lineage>
        <taxon>Eukaryota</taxon>
        <taxon>Fungi</taxon>
        <taxon>Fungi incertae sedis</taxon>
        <taxon>Mucoromycota</taxon>
        <taxon>Mortierellomycotina</taxon>
        <taxon>Mortierellomycetes</taxon>
        <taxon>Mortierellales</taxon>
        <taxon>Mortierellaceae</taxon>
        <taxon>Entomortierella</taxon>
    </lineage>
</organism>
<accession>A0A9P3HJK4</accession>
<keyword evidence="8" id="KW-0520">NAD</keyword>
<gene>
    <name evidence="12" type="ORF">EMPS_10165</name>
</gene>
<evidence type="ECO:0000256" key="9">
    <source>
        <dbReference type="SAM" id="MobiDB-lite"/>
    </source>
</evidence>
<dbReference type="PROSITE" id="PS00018">
    <property type="entry name" value="EF_HAND_1"/>
    <property type="match status" value="2"/>
</dbReference>
<evidence type="ECO:0000256" key="6">
    <source>
        <dbReference type="ARBA" id="ARBA00022946"/>
    </source>
</evidence>
<evidence type="ECO:0000256" key="5">
    <source>
        <dbReference type="ARBA" id="ARBA00022837"/>
    </source>
</evidence>
<comment type="caution">
    <text evidence="12">The sequence shown here is derived from an EMBL/GenBank/DDBJ whole genome shotgun (WGS) entry which is preliminary data.</text>
</comment>
<dbReference type="InterPro" id="IPR023753">
    <property type="entry name" value="FAD/NAD-binding_dom"/>
</dbReference>
<sequence>MMRLVRTQGQLRPLSKVSSTVLQRPVASSPRQFPTVFRNYSTTPNKPAAPSAPSPPSPPSPPKRSRLRSAGRALLYIAVGVPVIGTAAWYTYDALEAKGDVLHQKRPRRVIGGPKNLVMTHGCSGSVLKAEEIHQNDPRQRLVILGSGWGAVSVINQLDPKKFHVTVVSPTNYFLFTPLLPSATVGTLELRSLIEPIRRLLSRLGGYYVEGRADDVDFENQLVEVSGIHDSEGRKFYVPYDKLVIAVGSESMTHGVEGLEHCNFLKSITDARDIRKRVMENFEKASLPTTTDEERRQLLSFVVCGGGPTGVEFAAELYDFLNEDLVGYFPAIPPEEVQVNIIQSAGHILNTYDLKISEMTESKFKRENINVITNSRVVKVNPTSVVYKDKETGKEAEVPFGVCLWSTGVGMTPLVKSLVAKLPHGSQSNKHAIETDGYMRVIGTPEGTVYAIGDCATIPQPHFVDRVMTLLQESDTNNDNVLSYDEFRTLADRIIAKHSVLKVFLSHLDETFNKYDKDHNGTLDLDEIRAFLIDAEKQCTALPATAQVANQQGIFVGKRINILHSIENDPMAVSQLPQFAYKHLGSLAYIGGNEAVLDMGKGLVYGGIGSEYLWRSVYFSEQVSVRTRLLLLMDWSKRALFGRDISKF</sequence>
<keyword evidence="13" id="KW-1185">Reference proteome</keyword>
<keyword evidence="10" id="KW-1133">Transmembrane helix</keyword>
<evidence type="ECO:0000313" key="13">
    <source>
        <dbReference type="Proteomes" id="UP000827284"/>
    </source>
</evidence>
<feature type="domain" description="EF-hand" evidence="11">
    <location>
        <begin position="503"/>
        <end position="538"/>
    </location>
</feature>
<evidence type="ECO:0000256" key="2">
    <source>
        <dbReference type="ARBA" id="ARBA00005272"/>
    </source>
</evidence>
<comment type="subcellular location">
    <subcellularLocation>
        <location evidence="1">Mitochondrion inner membrane</location>
        <topology evidence="1">Peripheral membrane protein</topology>
        <orientation evidence="1">Intermembrane side</orientation>
    </subcellularLocation>
</comment>
<dbReference type="InterPro" id="IPR002048">
    <property type="entry name" value="EF_hand_dom"/>
</dbReference>
<keyword evidence="5" id="KW-0106">Calcium</keyword>
<evidence type="ECO:0000256" key="1">
    <source>
        <dbReference type="ARBA" id="ARBA00004137"/>
    </source>
</evidence>
<comment type="similarity">
    <text evidence="2">Belongs to the NADH dehydrogenase family.</text>
</comment>
<keyword evidence="4" id="KW-0274">FAD</keyword>
<dbReference type="PANTHER" id="PTHR43706:SF50">
    <property type="entry name" value="NADH DEHYDROGENASE (UBIQUINONE)-RELATED"/>
    <property type="match status" value="1"/>
</dbReference>
<feature type="domain" description="EF-hand" evidence="11">
    <location>
        <begin position="462"/>
        <end position="497"/>
    </location>
</feature>
<dbReference type="Pfam" id="PF07992">
    <property type="entry name" value="Pyr_redox_2"/>
    <property type="match status" value="1"/>
</dbReference>
<dbReference type="PRINTS" id="PR00368">
    <property type="entry name" value="FADPNR"/>
</dbReference>
<keyword evidence="3" id="KW-0285">Flavoprotein</keyword>
<dbReference type="InterPro" id="IPR054585">
    <property type="entry name" value="NDH2-like_C"/>
</dbReference>
<dbReference type="Pfam" id="PF22366">
    <property type="entry name" value="NDH2_C"/>
    <property type="match status" value="1"/>
</dbReference>
<dbReference type="InterPro" id="IPR036188">
    <property type="entry name" value="FAD/NAD-bd_sf"/>
</dbReference>
<evidence type="ECO:0000256" key="8">
    <source>
        <dbReference type="ARBA" id="ARBA00023027"/>
    </source>
</evidence>
<dbReference type="SUPFAM" id="SSF47473">
    <property type="entry name" value="EF-hand"/>
    <property type="match status" value="1"/>
</dbReference>
<keyword evidence="10" id="KW-0812">Transmembrane</keyword>
<evidence type="ECO:0000259" key="11">
    <source>
        <dbReference type="PROSITE" id="PS50222"/>
    </source>
</evidence>